<evidence type="ECO:0000313" key="6">
    <source>
        <dbReference type="Proteomes" id="UP000464186"/>
    </source>
</evidence>
<dbReference type="GO" id="GO:0016301">
    <property type="term" value="F:kinase activity"/>
    <property type="evidence" value="ECO:0007669"/>
    <property type="project" value="UniProtKB-KW"/>
</dbReference>
<evidence type="ECO:0000313" key="5">
    <source>
        <dbReference type="EMBL" id="QHK18546.1"/>
    </source>
</evidence>
<name>A0A6P1NE56_9MICC</name>
<dbReference type="EMBL" id="CP047898">
    <property type="protein sequence ID" value="QHK18546.1"/>
    <property type="molecule type" value="Genomic_DNA"/>
</dbReference>
<dbReference type="CDD" id="cd01166">
    <property type="entry name" value="KdgK"/>
    <property type="match status" value="1"/>
</dbReference>
<dbReference type="Pfam" id="PF00294">
    <property type="entry name" value="PfkB"/>
    <property type="match status" value="1"/>
</dbReference>
<keyword evidence="6" id="KW-1185">Reference proteome</keyword>
<reference evidence="5 6" key="1">
    <citation type="submission" date="2020-01" db="EMBL/GenBank/DDBJ databases">
        <title>Pseudarthrobacter psychrotolerans sp. nov., isolated from antarctic soil.</title>
        <authorList>
            <person name="Shin Y."/>
            <person name="Park W."/>
        </authorList>
    </citation>
    <scope>NUCLEOTIDE SEQUENCE [LARGE SCALE GENOMIC DNA]</scope>
    <source>
        <strain evidence="5 6">YJ56</strain>
    </source>
</reference>
<evidence type="ECO:0000256" key="2">
    <source>
        <dbReference type="ARBA" id="ARBA00022679"/>
    </source>
</evidence>
<dbReference type="KEGG" id="psey:GU243_00690"/>
<evidence type="ECO:0000256" key="1">
    <source>
        <dbReference type="ARBA" id="ARBA00010688"/>
    </source>
</evidence>
<evidence type="ECO:0000256" key="3">
    <source>
        <dbReference type="ARBA" id="ARBA00022777"/>
    </source>
</evidence>
<dbReference type="Gene3D" id="3.40.1190.20">
    <property type="match status" value="1"/>
</dbReference>
<keyword evidence="2" id="KW-0808">Transferase</keyword>
<accession>A0A6P1NE56</accession>
<dbReference type="PANTHER" id="PTHR43320:SF2">
    <property type="entry name" value="2-DEHYDRO-3-DEOXYGLUCONOKINASE_2-DEHYDRO-3-DEOXYGALACTONOKINASE"/>
    <property type="match status" value="1"/>
</dbReference>
<proteinExistence type="inferred from homology"/>
<dbReference type="Proteomes" id="UP000464186">
    <property type="component" value="Chromosome"/>
</dbReference>
<dbReference type="AlphaFoldDB" id="A0A6P1NE56"/>
<keyword evidence="3 5" id="KW-0418">Kinase</keyword>
<comment type="similarity">
    <text evidence="1">Belongs to the carbohydrate kinase PfkB family.</text>
</comment>
<dbReference type="PANTHER" id="PTHR43320">
    <property type="entry name" value="SUGAR KINASE"/>
    <property type="match status" value="1"/>
</dbReference>
<evidence type="ECO:0000259" key="4">
    <source>
        <dbReference type="Pfam" id="PF00294"/>
    </source>
</evidence>
<dbReference type="InterPro" id="IPR011611">
    <property type="entry name" value="PfkB_dom"/>
</dbReference>
<dbReference type="SUPFAM" id="SSF53613">
    <property type="entry name" value="Ribokinase-like"/>
    <property type="match status" value="1"/>
</dbReference>
<sequence length="345" mass="36369">MSKERTSGSNPPSLLCLGETMVLMTADAGPLEENSHLGIHVGGAESNVASGLAHLGHEVEWFSRVGDDPFGRIILDFLRGRGVRLDGVVVDGTRPTGIYFKDRDGDASRVYYYRSGSAASAMGPADVASLSLESRSLCHVSGITAALSAPANELMQRVVIDRTLPDVLVSFDVNYRAALWPRAAAAPRLLELARGADIVVVGRDEAQVLWGTVEAEDVREILPDAAHLVVKDAGIGATHFAGGHATHQPALQADVVEPVGAGDAFAAGFLSGLVREFEVPRALRLGHLMAGLTLQHVSDLPALPAAEAILAVSALEGEGWANIRLNGSHLNDLKPLLPKGNARVE</sequence>
<organism evidence="5 6">
    <name type="scientific">Pseudarthrobacter psychrotolerans</name>
    <dbReference type="NCBI Taxonomy" id="2697569"/>
    <lineage>
        <taxon>Bacteria</taxon>
        <taxon>Bacillati</taxon>
        <taxon>Actinomycetota</taxon>
        <taxon>Actinomycetes</taxon>
        <taxon>Micrococcales</taxon>
        <taxon>Micrococcaceae</taxon>
        <taxon>Pseudarthrobacter</taxon>
    </lineage>
</organism>
<dbReference type="InterPro" id="IPR029056">
    <property type="entry name" value="Ribokinase-like"/>
</dbReference>
<feature type="domain" description="Carbohydrate kinase PfkB" evidence="4">
    <location>
        <begin position="13"/>
        <end position="302"/>
    </location>
</feature>
<protein>
    <submittedName>
        <fullName evidence="5">Sugar kinase</fullName>
    </submittedName>
</protein>
<dbReference type="InterPro" id="IPR052700">
    <property type="entry name" value="Carb_kinase_PfkB-like"/>
</dbReference>
<gene>
    <name evidence="5" type="ORF">GU243_00690</name>
</gene>